<dbReference type="InterPro" id="IPR003593">
    <property type="entry name" value="AAA+_ATPase"/>
</dbReference>
<evidence type="ECO:0000256" key="8">
    <source>
        <dbReference type="SAM" id="Phobius"/>
    </source>
</evidence>
<keyword evidence="6 8" id="KW-1133">Transmembrane helix</keyword>
<feature type="transmembrane region" description="Helical" evidence="8">
    <location>
        <begin position="158"/>
        <end position="175"/>
    </location>
</feature>
<evidence type="ECO:0000313" key="11">
    <source>
        <dbReference type="EMBL" id="CCZ25786.1"/>
    </source>
</evidence>
<dbReference type="PANTHER" id="PTHR43394">
    <property type="entry name" value="ATP-DEPENDENT PERMEASE MDL1, MITOCHONDRIAL"/>
    <property type="match status" value="1"/>
</dbReference>
<comment type="caution">
    <text evidence="11">The sequence shown here is derived from an EMBL/GenBank/DDBJ whole genome shotgun (WGS) entry which is preliminary data.</text>
</comment>
<feature type="transmembrane region" description="Helical" evidence="8">
    <location>
        <begin position="246"/>
        <end position="268"/>
    </location>
</feature>
<evidence type="ECO:0000256" key="5">
    <source>
        <dbReference type="ARBA" id="ARBA00022840"/>
    </source>
</evidence>
<dbReference type="PANTHER" id="PTHR43394:SF1">
    <property type="entry name" value="ATP-BINDING CASSETTE SUB-FAMILY B MEMBER 10, MITOCHONDRIAL"/>
    <property type="match status" value="1"/>
</dbReference>
<sequence>MIGLMLRILRVADQYKGRIRLAAFFSFLKSVCSKGPFFVAFYIVAGFINQTININMCVTAGLILIGCIALQWLFQNLADHLQSATGFEIFADKRIELGKHLRKLPMGFYSEGNIGRISSVLSTDMLFIEENLMMVLADLISYLFSAILFVIFMFGFNVWLGILSLMVSIVMYAIGEAMKNSELHHSDERQRASQELTDAVIEFTEGIGIIKTYNMVGERSKVLTNSFTTSCDKSINFEKSHSPWQIALNMTYAVGTAAILLVASYLYQVNAITLTYYIGFLFFVFELFGPLKAFYGQINRLTVMNSCLDRIEAVFQEPVLKDDGNKKIPETYSGREIEFKNVTFAYDQRDVLKDISFSIEPNTMTALVGTSGGGKSTIANLLPRFWDINKGEILIRGVNIRDIPLSELMNQISMVFQRVYLFQDTIYNNIAMGRIDASYEEVIEAARKARCYDFIMALPEGFDTVVGEGGASLSGGEQQRISIARCILKDTPIVILDEATASVDADNEKMIQEAISELVKGKTLLVIAHRLHTIVTAEQILVINNGEIVESGTYQEVVSQGNVFYRMVNKKVSSRGFIRRKGE</sequence>
<dbReference type="PROSITE" id="PS50929">
    <property type="entry name" value="ABC_TM1F"/>
    <property type="match status" value="1"/>
</dbReference>
<name>R5QU57_9FIRM</name>
<dbReference type="PROSITE" id="PS00211">
    <property type="entry name" value="ABC_TRANSPORTER_1"/>
    <property type="match status" value="1"/>
</dbReference>
<keyword evidence="4" id="KW-0547">Nucleotide-binding</keyword>
<feature type="transmembrane region" description="Helical" evidence="8">
    <location>
        <begin position="132"/>
        <end position="152"/>
    </location>
</feature>
<dbReference type="CDD" id="cd07346">
    <property type="entry name" value="ABC_6TM_exporters"/>
    <property type="match status" value="1"/>
</dbReference>
<feature type="transmembrane region" description="Helical" evidence="8">
    <location>
        <begin position="51"/>
        <end position="74"/>
    </location>
</feature>
<keyword evidence="5" id="KW-0067">ATP-binding</keyword>
<gene>
    <name evidence="11" type="ORF">BN734_01600</name>
</gene>
<dbReference type="InterPro" id="IPR003439">
    <property type="entry name" value="ABC_transporter-like_ATP-bd"/>
</dbReference>
<reference evidence="11" key="1">
    <citation type="submission" date="2012-11" db="EMBL/GenBank/DDBJ databases">
        <title>Dependencies among metagenomic species, viruses, plasmids and units of genetic variation.</title>
        <authorList>
            <person name="Nielsen H.B."/>
            <person name="Almeida M."/>
            <person name="Juncker A.S."/>
            <person name="Rasmussen S."/>
            <person name="Li J."/>
            <person name="Sunagawa S."/>
            <person name="Plichta D."/>
            <person name="Gautier L."/>
            <person name="Le Chatelier E."/>
            <person name="Peletier E."/>
            <person name="Bonde I."/>
            <person name="Nielsen T."/>
            <person name="Manichanh C."/>
            <person name="Arumugam M."/>
            <person name="Batto J."/>
            <person name="Santos M.B.Q.D."/>
            <person name="Blom N."/>
            <person name="Borruel N."/>
            <person name="Burgdorf K.S."/>
            <person name="Boumezbeur F."/>
            <person name="Casellas F."/>
            <person name="Dore J."/>
            <person name="Guarner F."/>
            <person name="Hansen T."/>
            <person name="Hildebrand F."/>
            <person name="Kaas R.S."/>
            <person name="Kennedy S."/>
            <person name="Kristiansen K."/>
            <person name="Kultima J.R."/>
            <person name="Leonard P."/>
            <person name="Levenez F."/>
            <person name="Lund O."/>
            <person name="Moumen B."/>
            <person name="Le Paslier D."/>
            <person name="Pons N."/>
            <person name="Pedersen O."/>
            <person name="Prifti E."/>
            <person name="Qin J."/>
            <person name="Raes J."/>
            <person name="Tap J."/>
            <person name="Tims S."/>
            <person name="Ussery D.W."/>
            <person name="Yamada T."/>
            <person name="MetaHit consortium"/>
            <person name="Renault P."/>
            <person name="Sicheritz-Ponten T."/>
            <person name="Bork P."/>
            <person name="Wang J."/>
            <person name="Brunak S."/>
            <person name="Ehrlich S.D."/>
        </authorList>
    </citation>
    <scope>NUCLEOTIDE SEQUENCE [LARGE SCALE GENOMIC DNA]</scope>
</reference>
<dbReference type="InterPro" id="IPR039421">
    <property type="entry name" value="Type_1_exporter"/>
</dbReference>
<evidence type="ECO:0000256" key="4">
    <source>
        <dbReference type="ARBA" id="ARBA00022741"/>
    </source>
</evidence>
<dbReference type="InterPro" id="IPR036640">
    <property type="entry name" value="ABC1_TM_sf"/>
</dbReference>
<evidence type="ECO:0000313" key="12">
    <source>
        <dbReference type="Proteomes" id="UP000017998"/>
    </source>
</evidence>
<dbReference type="Proteomes" id="UP000017998">
    <property type="component" value="Unassembled WGS sequence"/>
</dbReference>
<evidence type="ECO:0000259" key="10">
    <source>
        <dbReference type="PROSITE" id="PS50929"/>
    </source>
</evidence>
<keyword evidence="3 8" id="KW-0812">Transmembrane</keyword>
<feature type="domain" description="ABC transmembrane type-1" evidence="10">
    <location>
        <begin position="21"/>
        <end position="302"/>
    </location>
</feature>
<dbReference type="FunFam" id="3.40.50.300:FF:000287">
    <property type="entry name" value="Multidrug ABC transporter ATP-binding protein"/>
    <property type="match status" value="1"/>
</dbReference>
<dbReference type="InterPro" id="IPR027417">
    <property type="entry name" value="P-loop_NTPase"/>
</dbReference>
<dbReference type="GO" id="GO:0016887">
    <property type="term" value="F:ATP hydrolysis activity"/>
    <property type="evidence" value="ECO:0007669"/>
    <property type="project" value="InterPro"/>
</dbReference>
<evidence type="ECO:0000256" key="6">
    <source>
        <dbReference type="ARBA" id="ARBA00022989"/>
    </source>
</evidence>
<dbReference type="GO" id="GO:0005886">
    <property type="term" value="C:plasma membrane"/>
    <property type="evidence" value="ECO:0007669"/>
    <property type="project" value="UniProtKB-SubCell"/>
</dbReference>
<feature type="transmembrane region" description="Helical" evidence="8">
    <location>
        <begin position="274"/>
        <end position="295"/>
    </location>
</feature>
<dbReference type="InterPro" id="IPR011527">
    <property type="entry name" value="ABC1_TM_dom"/>
</dbReference>
<evidence type="ECO:0000259" key="9">
    <source>
        <dbReference type="PROSITE" id="PS50893"/>
    </source>
</evidence>
<dbReference type="SMART" id="SM00382">
    <property type="entry name" value="AAA"/>
    <property type="match status" value="1"/>
</dbReference>
<dbReference type="PROSITE" id="PS50893">
    <property type="entry name" value="ABC_TRANSPORTER_2"/>
    <property type="match status" value="1"/>
</dbReference>
<dbReference type="GO" id="GO:0015421">
    <property type="term" value="F:ABC-type oligopeptide transporter activity"/>
    <property type="evidence" value="ECO:0007669"/>
    <property type="project" value="TreeGrafter"/>
</dbReference>
<dbReference type="InterPro" id="IPR017871">
    <property type="entry name" value="ABC_transporter-like_CS"/>
</dbReference>
<feature type="domain" description="ABC transporter" evidence="9">
    <location>
        <begin position="337"/>
        <end position="570"/>
    </location>
</feature>
<dbReference type="SUPFAM" id="SSF90123">
    <property type="entry name" value="ABC transporter transmembrane region"/>
    <property type="match status" value="1"/>
</dbReference>
<evidence type="ECO:0000256" key="3">
    <source>
        <dbReference type="ARBA" id="ARBA00022692"/>
    </source>
</evidence>
<dbReference type="Gene3D" id="3.40.50.300">
    <property type="entry name" value="P-loop containing nucleotide triphosphate hydrolases"/>
    <property type="match status" value="1"/>
</dbReference>
<feature type="transmembrane region" description="Helical" evidence="8">
    <location>
        <begin position="21"/>
        <end position="45"/>
    </location>
</feature>
<evidence type="ECO:0000256" key="2">
    <source>
        <dbReference type="ARBA" id="ARBA00022448"/>
    </source>
</evidence>
<keyword evidence="7 8" id="KW-0472">Membrane</keyword>
<dbReference type="Pfam" id="PF00664">
    <property type="entry name" value="ABC_membrane"/>
    <property type="match status" value="1"/>
</dbReference>
<dbReference type="EMBL" id="CAZS010000050">
    <property type="protein sequence ID" value="CCZ25786.1"/>
    <property type="molecule type" value="Genomic_DNA"/>
</dbReference>
<dbReference type="AlphaFoldDB" id="R5QU57"/>
<evidence type="ECO:0000256" key="1">
    <source>
        <dbReference type="ARBA" id="ARBA00004651"/>
    </source>
</evidence>
<accession>R5QU57</accession>
<organism evidence="11 12">
    <name type="scientific">[Ruminococcus] torques CAG:61</name>
    <dbReference type="NCBI Taxonomy" id="1263108"/>
    <lineage>
        <taxon>Bacteria</taxon>
        <taxon>Bacillati</taxon>
        <taxon>Bacillota</taxon>
        <taxon>Clostridia</taxon>
        <taxon>Lachnospirales</taxon>
        <taxon>Lachnospiraceae</taxon>
        <taxon>Mediterraneibacter</taxon>
    </lineage>
</organism>
<evidence type="ECO:0000256" key="7">
    <source>
        <dbReference type="ARBA" id="ARBA00023136"/>
    </source>
</evidence>
<protein>
    <submittedName>
        <fullName evidence="11">ABC-type multidrug transport system ATPase and permease component</fullName>
    </submittedName>
</protein>
<dbReference type="Pfam" id="PF00005">
    <property type="entry name" value="ABC_tran"/>
    <property type="match status" value="1"/>
</dbReference>
<dbReference type="Gene3D" id="1.20.1560.10">
    <property type="entry name" value="ABC transporter type 1, transmembrane domain"/>
    <property type="match status" value="1"/>
</dbReference>
<dbReference type="RefSeq" id="WP_022003223.1">
    <property type="nucleotide sequence ID" value="NZ_HF995170.1"/>
</dbReference>
<dbReference type="SUPFAM" id="SSF52540">
    <property type="entry name" value="P-loop containing nucleoside triphosphate hydrolases"/>
    <property type="match status" value="1"/>
</dbReference>
<dbReference type="GO" id="GO:0005524">
    <property type="term" value="F:ATP binding"/>
    <property type="evidence" value="ECO:0007669"/>
    <property type="project" value="UniProtKB-KW"/>
</dbReference>
<keyword evidence="2" id="KW-0813">Transport</keyword>
<comment type="subcellular location">
    <subcellularLocation>
        <location evidence="1">Cell membrane</location>
        <topology evidence="1">Multi-pass membrane protein</topology>
    </subcellularLocation>
</comment>
<proteinExistence type="predicted"/>